<feature type="region of interest" description="Disordered" evidence="1">
    <location>
        <begin position="119"/>
        <end position="151"/>
    </location>
</feature>
<dbReference type="EMBL" id="DRTX01000056">
    <property type="protein sequence ID" value="HHF52912.1"/>
    <property type="molecule type" value="Genomic_DNA"/>
</dbReference>
<evidence type="ECO:0000313" key="3">
    <source>
        <dbReference type="EMBL" id="HHF52912.1"/>
    </source>
</evidence>
<dbReference type="Pfam" id="PF26390">
    <property type="entry name" value="MamS_MamX"/>
    <property type="match status" value="1"/>
</dbReference>
<protein>
    <recommendedName>
        <fullName evidence="2">Magnetosome protein MamS/MamX domain-containing protein</fullName>
    </recommendedName>
</protein>
<accession>A0A7V5HME2</accession>
<sequence>MRNIILGAIITFLGVAGLNAQTRARYYDISKEVTIEGKVIEVKNITSLNGRNLIKQITVETKDKKRYTVELGPDYVVPKVKINDEVKITGSYTEVPGKGKLVLAREMVNTHTREQFRLRDENGFPQWSGRNGGTRRAGGSSLGRKQRRGTQ</sequence>
<reference evidence="3" key="1">
    <citation type="journal article" date="2020" name="mSystems">
        <title>Genome- and Community-Level Interaction Insights into Carbon Utilization and Element Cycling Functions of Hydrothermarchaeota in Hydrothermal Sediment.</title>
        <authorList>
            <person name="Zhou Z."/>
            <person name="Liu Y."/>
            <person name="Xu W."/>
            <person name="Pan J."/>
            <person name="Luo Z.H."/>
            <person name="Li M."/>
        </authorList>
    </citation>
    <scope>NUCLEOTIDE SEQUENCE [LARGE SCALE GENOMIC DNA]</scope>
    <source>
        <strain evidence="3">HyVt-96</strain>
    </source>
</reference>
<dbReference type="Proteomes" id="UP000886050">
    <property type="component" value="Unassembled WGS sequence"/>
</dbReference>
<name>A0A7V5HME2_UNCW3</name>
<dbReference type="InterPro" id="IPR058837">
    <property type="entry name" value="MamS_MamX_dom"/>
</dbReference>
<feature type="domain" description="Magnetosome protein MamS/MamX" evidence="2">
    <location>
        <begin position="33"/>
        <end position="109"/>
    </location>
</feature>
<organism evidence="3">
    <name type="scientific">candidate division WOR-3 bacterium</name>
    <dbReference type="NCBI Taxonomy" id="2052148"/>
    <lineage>
        <taxon>Bacteria</taxon>
        <taxon>Bacteria division WOR-3</taxon>
    </lineage>
</organism>
<dbReference type="AlphaFoldDB" id="A0A7V5HME2"/>
<gene>
    <name evidence="3" type="ORF">ENL43_00930</name>
</gene>
<comment type="caution">
    <text evidence="3">The sequence shown here is derived from an EMBL/GenBank/DDBJ whole genome shotgun (WGS) entry which is preliminary data.</text>
</comment>
<evidence type="ECO:0000259" key="2">
    <source>
        <dbReference type="Pfam" id="PF26390"/>
    </source>
</evidence>
<proteinExistence type="predicted"/>
<evidence type="ECO:0000256" key="1">
    <source>
        <dbReference type="SAM" id="MobiDB-lite"/>
    </source>
</evidence>